<dbReference type="PANTHER" id="PTHR11070:SF69">
    <property type="entry name" value="ATP-DEPENDENT DNA HELICASE UVRD2"/>
    <property type="match status" value="1"/>
</dbReference>
<keyword evidence="5 10" id="KW-0067">ATP-binding</keyword>
<dbReference type="InterPro" id="IPR027417">
    <property type="entry name" value="P-loop_NTPase"/>
</dbReference>
<evidence type="ECO:0000256" key="6">
    <source>
        <dbReference type="ARBA" id="ARBA00023235"/>
    </source>
</evidence>
<keyword evidence="6" id="KW-0413">Isomerase</keyword>
<dbReference type="InterPro" id="IPR014017">
    <property type="entry name" value="DNA_helicase_UvrD-like_C"/>
</dbReference>
<feature type="binding site" evidence="10">
    <location>
        <begin position="31"/>
        <end position="38"/>
    </location>
    <ligand>
        <name>ATP</name>
        <dbReference type="ChEBI" id="CHEBI:30616"/>
    </ligand>
</feature>
<organism evidence="14 15">
    <name type="scientific">Arachnia rubra</name>
    <dbReference type="NCBI Taxonomy" id="1547448"/>
    <lineage>
        <taxon>Bacteria</taxon>
        <taxon>Bacillati</taxon>
        <taxon>Actinomycetota</taxon>
        <taxon>Actinomycetes</taxon>
        <taxon>Propionibacteriales</taxon>
        <taxon>Propionibacteriaceae</taxon>
        <taxon>Arachnia</taxon>
    </lineage>
</organism>
<proteinExistence type="inferred from homology"/>
<accession>A0ABX7Y7V2</accession>
<dbReference type="GO" id="GO:0004386">
    <property type="term" value="F:helicase activity"/>
    <property type="evidence" value="ECO:0007669"/>
    <property type="project" value="UniProtKB-KW"/>
</dbReference>
<dbReference type="CDD" id="cd18807">
    <property type="entry name" value="SF1_C_UvrD"/>
    <property type="match status" value="1"/>
</dbReference>
<dbReference type="SUPFAM" id="SSF47819">
    <property type="entry name" value="HRDC-like"/>
    <property type="match status" value="1"/>
</dbReference>
<dbReference type="PANTHER" id="PTHR11070">
    <property type="entry name" value="UVRD / RECB / PCRA DNA HELICASE FAMILY MEMBER"/>
    <property type="match status" value="1"/>
</dbReference>
<sequence length="682" mass="74471">MVHVSDPILDALDPEQRQVAVLLDRPLVVLAGAGTGKTRAITHRVAHAVREGRYAPAATLAVTFTTRAAGELKSRLAGLGVRRVSARTIHAAALSQCRYFWPAAYGSEFPMLLDNPFPLVGRAANQVLGNTDTNLVRDLIAEIGWAKSSNVAPSQYARLARGREVAGAEPERVAQVMEAYEKHKLSAGVVDFNDILLCAAALLAERPAAAEQIRTAYRHFVVDEYQDVSAIQHRLVSLWVDGRPDICVVGDPQQAIHGFAGARADCLTGFASEHADARTVRLVRNYRSSPAIVQLANRIVCRYPGQGDLRATCPEFPPPEFHADGSEEDEARAVAAWLGQRHAEGIPWSECAVLYRINAQSPVFESALDAARIPYQVKGTDRFWERPEVRDAVNRLNRAAQHRPDSHPGELLDQVLAEMRWNPEAPSGMGAQRERWESINSLAQMIRDTQAGEPGWAVPGFIAWLSDRASLETPPVTSAITLATMHAAKGLEWDAVAVAGVREGMVPFALSQEEPALSEERRLLHVAVTRARQRLRISWPSSPARGRGVRSRFLTGLVPSEQAPASQVNRGGRGSVRSRTCFVCQGQLTDASERKLRRHAGCEAPYDEELLAALKAWRLETANAASQPAFVIFTDATLQAIAEATPVDRSQLLRISGIGAVKADRFGEDVLRIIAERIAPGQ</sequence>
<evidence type="ECO:0000259" key="11">
    <source>
        <dbReference type="PROSITE" id="PS50967"/>
    </source>
</evidence>
<name>A0ABX7Y7V2_9ACTN</name>
<evidence type="ECO:0000256" key="3">
    <source>
        <dbReference type="ARBA" id="ARBA00022801"/>
    </source>
</evidence>
<feature type="domain" description="HRDC" evidence="11">
    <location>
        <begin position="604"/>
        <end position="682"/>
    </location>
</feature>
<evidence type="ECO:0000259" key="12">
    <source>
        <dbReference type="PROSITE" id="PS51198"/>
    </source>
</evidence>
<keyword evidence="4 10" id="KW-0347">Helicase</keyword>
<protein>
    <recommendedName>
        <fullName evidence="8">DNA 3'-5' helicase</fullName>
        <ecNumber evidence="8">5.6.2.4</ecNumber>
    </recommendedName>
</protein>
<evidence type="ECO:0000256" key="1">
    <source>
        <dbReference type="ARBA" id="ARBA00009922"/>
    </source>
</evidence>
<evidence type="ECO:0000256" key="10">
    <source>
        <dbReference type="PROSITE-ProRule" id="PRU00560"/>
    </source>
</evidence>
<dbReference type="Gene3D" id="1.10.150.80">
    <property type="entry name" value="HRDC domain"/>
    <property type="match status" value="1"/>
</dbReference>
<dbReference type="InterPro" id="IPR010997">
    <property type="entry name" value="HRDC-like_sf"/>
</dbReference>
<dbReference type="InterPro" id="IPR044876">
    <property type="entry name" value="HRDC_dom_sf"/>
</dbReference>
<dbReference type="PROSITE" id="PS51217">
    <property type="entry name" value="UVRD_HELICASE_CTER"/>
    <property type="match status" value="1"/>
</dbReference>
<dbReference type="PROSITE" id="PS50967">
    <property type="entry name" value="HRDC"/>
    <property type="match status" value="1"/>
</dbReference>
<gene>
    <name evidence="14" type="ORF">J5A65_05995</name>
</gene>
<dbReference type="EMBL" id="CP072384">
    <property type="protein sequence ID" value="QUC09265.1"/>
    <property type="molecule type" value="Genomic_DNA"/>
</dbReference>
<dbReference type="SUPFAM" id="SSF52540">
    <property type="entry name" value="P-loop containing nucleoside triphosphate hydrolases"/>
    <property type="match status" value="1"/>
</dbReference>
<comment type="catalytic activity">
    <reaction evidence="9">
        <text>ATP + H2O = ADP + phosphate + H(+)</text>
        <dbReference type="Rhea" id="RHEA:13065"/>
        <dbReference type="ChEBI" id="CHEBI:15377"/>
        <dbReference type="ChEBI" id="CHEBI:15378"/>
        <dbReference type="ChEBI" id="CHEBI:30616"/>
        <dbReference type="ChEBI" id="CHEBI:43474"/>
        <dbReference type="ChEBI" id="CHEBI:456216"/>
        <dbReference type="EC" id="5.6.2.4"/>
    </reaction>
</comment>
<evidence type="ECO:0000313" key="14">
    <source>
        <dbReference type="EMBL" id="QUC09265.1"/>
    </source>
</evidence>
<reference evidence="14 15" key="1">
    <citation type="submission" date="2021-03" db="EMBL/GenBank/DDBJ databases">
        <title>Human Oral Microbial Genomes.</title>
        <authorList>
            <person name="Johnston C.D."/>
            <person name="Chen T."/>
            <person name="Dewhirst F.E."/>
        </authorList>
    </citation>
    <scope>NUCLEOTIDE SEQUENCE [LARGE SCALE GENOMIC DNA]</scope>
    <source>
        <strain evidence="14 15">DSMZ 100122</strain>
    </source>
</reference>
<keyword evidence="15" id="KW-1185">Reference proteome</keyword>
<dbReference type="SMART" id="SM00341">
    <property type="entry name" value="HRDC"/>
    <property type="match status" value="1"/>
</dbReference>
<evidence type="ECO:0000256" key="8">
    <source>
        <dbReference type="ARBA" id="ARBA00034808"/>
    </source>
</evidence>
<dbReference type="CDD" id="cd17932">
    <property type="entry name" value="DEXQc_UvrD"/>
    <property type="match status" value="1"/>
</dbReference>
<dbReference type="EC" id="5.6.2.4" evidence="8"/>
<evidence type="ECO:0000256" key="7">
    <source>
        <dbReference type="ARBA" id="ARBA00034617"/>
    </source>
</evidence>
<feature type="domain" description="UvrD-like helicase ATP-binding" evidence="12">
    <location>
        <begin position="10"/>
        <end position="289"/>
    </location>
</feature>
<dbReference type="Pfam" id="PF00570">
    <property type="entry name" value="HRDC"/>
    <property type="match status" value="1"/>
</dbReference>
<evidence type="ECO:0000256" key="2">
    <source>
        <dbReference type="ARBA" id="ARBA00022741"/>
    </source>
</evidence>
<evidence type="ECO:0000259" key="13">
    <source>
        <dbReference type="PROSITE" id="PS51217"/>
    </source>
</evidence>
<dbReference type="Proteomes" id="UP000678513">
    <property type="component" value="Chromosome"/>
</dbReference>
<evidence type="ECO:0000256" key="5">
    <source>
        <dbReference type="ARBA" id="ARBA00022840"/>
    </source>
</evidence>
<comment type="similarity">
    <text evidence="1">Belongs to the helicase family. UvrD subfamily.</text>
</comment>
<dbReference type="Gene3D" id="1.10.10.160">
    <property type="match status" value="1"/>
</dbReference>
<keyword evidence="3 10" id="KW-0378">Hydrolase</keyword>
<dbReference type="InterPro" id="IPR002121">
    <property type="entry name" value="HRDC_dom"/>
</dbReference>
<dbReference type="InterPro" id="IPR000212">
    <property type="entry name" value="DNA_helicase_UvrD/REP"/>
</dbReference>
<dbReference type="Gene3D" id="3.40.50.300">
    <property type="entry name" value="P-loop containing nucleotide triphosphate hydrolases"/>
    <property type="match status" value="3"/>
</dbReference>
<dbReference type="Pfam" id="PF00580">
    <property type="entry name" value="UvrD-helicase"/>
    <property type="match status" value="1"/>
</dbReference>
<dbReference type="InterPro" id="IPR013986">
    <property type="entry name" value="DExx_box_DNA_helicase_dom_sf"/>
</dbReference>
<dbReference type="InterPro" id="IPR014016">
    <property type="entry name" value="UvrD-like_ATP-bd"/>
</dbReference>
<dbReference type="Pfam" id="PF13361">
    <property type="entry name" value="UvrD_C"/>
    <property type="match status" value="2"/>
</dbReference>
<evidence type="ECO:0000313" key="15">
    <source>
        <dbReference type="Proteomes" id="UP000678513"/>
    </source>
</evidence>
<keyword evidence="2 10" id="KW-0547">Nucleotide-binding</keyword>
<feature type="domain" description="UvrD-like helicase C-terminal" evidence="13">
    <location>
        <begin position="290"/>
        <end position="533"/>
    </location>
</feature>
<evidence type="ECO:0000256" key="4">
    <source>
        <dbReference type="ARBA" id="ARBA00022806"/>
    </source>
</evidence>
<comment type="catalytic activity">
    <reaction evidence="7">
        <text>Couples ATP hydrolysis with the unwinding of duplex DNA by translocating in the 3'-5' direction.</text>
        <dbReference type="EC" id="5.6.2.4"/>
    </reaction>
</comment>
<evidence type="ECO:0000256" key="9">
    <source>
        <dbReference type="ARBA" id="ARBA00048988"/>
    </source>
</evidence>
<dbReference type="PROSITE" id="PS51198">
    <property type="entry name" value="UVRD_HELICASE_ATP_BIND"/>
    <property type="match status" value="1"/>
</dbReference>